<keyword evidence="4" id="KW-0520">NAD</keyword>
<dbReference type="NCBIfam" id="TIGR00196">
    <property type="entry name" value="yjeF_cterm"/>
    <property type="match status" value="1"/>
</dbReference>
<feature type="domain" description="YjeF C-terminal" evidence="7">
    <location>
        <begin position="1"/>
        <end position="232"/>
    </location>
</feature>
<evidence type="ECO:0000313" key="9">
    <source>
        <dbReference type="Proteomes" id="UP000620262"/>
    </source>
</evidence>
<keyword evidence="2" id="KW-0067">ATP-binding</keyword>
<dbReference type="SUPFAM" id="SSF53613">
    <property type="entry name" value="Ribokinase-like"/>
    <property type="match status" value="1"/>
</dbReference>
<feature type="signal peptide" evidence="6">
    <location>
        <begin position="1"/>
        <end position="27"/>
    </location>
</feature>
<name>A0ABR9J2L2_RHIVS</name>
<evidence type="ECO:0000256" key="4">
    <source>
        <dbReference type="ARBA" id="ARBA00023027"/>
    </source>
</evidence>
<protein>
    <submittedName>
        <fullName evidence="8">Hydroxyethylthiazole kinase-like uncharacterized protein yjeF</fullName>
    </submittedName>
</protein>
<evidence type="ECO:0000256" key="1">
    <source>
        <dbReference type="ARBA" id="ARBA00022741"/>
    </source>
</evidence>
<dbReference type="Pfam" id="PF01256">
    <property type="entry name" value="Carb_kinase"/>
    <property type="match status" value="1"/>
</dbReference>
<dbReference type="InterPro" id="IPR000631">
    <property type="entry name" value="CARKD"/>
</dbReference>
<evidence type="ECO:0000313" key="8">
    <source>
        <dbReference type="EMBL" id="MBE1509716.1"/>
    </source>
</evidence>
<comment type="caution">
    <text evidence="8">The sequence shown here is derived from an EMBL/GenBank/DDBJ whole genome shotgun (WGS) entry which is preliminary data.</text>
</comment>
<keyword evidence="1" id="KW-0547">Nucleotide-binding</keyword>
<evidence type="ECO:0000256" key="5">
    <source>
        <dbReference type="ARBA" id="ARBA00023239"/>
    </source>
</evidence>
<dbReference type="Gene3D" id="3.40.1190.20">
    <property type="match status" value="1"/>
</dbReference>
<dbReference type="InterPro" id="IPR017953">
    <property type="entry name" value="Carbohydrate_kinase_pred_CS"/>
</dbReference>
<evidence type="ECO:0000256" key="6">
    <source>
        <dbReference type="SAM" id="SignalP"/>
    </source>
</evidence>
<evidence type="ECO:0000256" key="3">
    <source>
        <dbReference type="ARBA" id="ARBA00022857"/>
    </source>
</evidence>
<feature type="chain" id="PRO_5047051686" evidence="6">
    <location>
        <begin position="28"/>
        <end position="232"/>
    </location>
</feature>
<evidence type="ECO:0000259" key="7">
    <source>
        <dbReference type="PROSITE" id="PS51383"/>
    </source>
</evidence>
<evidence type="ECO:0000256" key="2">
    <source>
        <dbReference type="ARBA" id="ARBA00022840"/>
    </source>
</evidence>
<dbReference type="EMBL" id="JADBEC010000003">
    <property type="protein sequence ID" value="MBE1509716.1"/>
    <property type="molecule type" value="Genomic_DNA"/>
</dbReference>
<dbReference type="PROSITE" id="PS01050">
    <property type="entry name" value="YJEF_C_2"/>
    <property type="match status" value="1"/>
</dbReference>
<dbReference type="RefSeq" id="WP_192733261.1">
    <property type="nucleotide sequence ID" value="NZ_JADBEC010000003.1"/>
</dbReference>
<keyword evidence="3" id="KW-0521">NADP</keyword>
<accession>A0ABR9J2L2</accession>
<dbReference type="PANTHER" id="PTHR12592:SF0">
    <property type="entry name" value="ATP-DEPENDENT (S)-NAD(P)H-HYDRATE DEHYDRATASE"/>
    <property type="match status" value="1"/>
</dbReference>
<keyword evidence="6" id="KW-0732">Signal</keyword>
<dbReference type="Proteomes" id="UP000620262">
    <property type="component" value="Unassembled WGS sequence"/>
</dbReference>
<reference evidence="8 9" key="1">
    <citation type="submission" date="2020-10" db="EMBL/GenBank/DDBJ databases">
        <title>Sequencing the genomes of 1000 actinobacteria strains.</title>
        <authorList>
            <person name="Klenk H.-P."/>
        </authorList>
    </citation>
    <scope>NUCLEOTIDE SEQUENCE [LARGE SCALE GENOMIC DNA]</scope>
    <source>
        <strain evidence="8 9">DSM 7307</strain>
    </source>
</reference>
<feature type="non-terminal residue" evidence="8">
    <location>
        <position position="1"/>
    </location>
</feature>
<dbReference type="InterPro" id="IPR029056">
    <property type="entry name" value="Ribokinase-like"/>
</dbReference>
<organism evidence="8 9">
    <name type="scientific">Rhizobium viscosum</name>
    <name type="common">Arthrobacter viscosus</name>
    <dbReference type="NCBI Taxonomy" id="1673"/>
    <lineage>
        <taxon>Bacteria</taxon>
        <taxon>Pseudomonadati</taxon>
        <taxon>Pseudomonadota</taxon>
        <taxon>Alphaproteobacteria</taxon>
        <taxon>Hyphomicrobiales</taxon>
        <taxon>Rhizobiaceae</taxon>
        <taxon>Rhizobium/Agrobacterium group</taxon>
        <taxon>Rhizobium</taxon>
    </lineage>
</organism>
<gene>
    <name evidence="8" type="ORF">H4W29_006963</name>
</gene>
<sequence length="232" mass="23848">AARMSAIAGLKVGAGLVTIAAPTEALAANSAHLTAIMLHAIDDAAALKGWLQDTRLQTFVLGPGFGIGKKARKFVSLLRDRHLVLDADGISSFRDDPQTLFDLFKGEPRLVLTPHDGEFARLFPDIAADEKAGKVDKALAAAGRANAAIVYKGADTVIASPDGRALININAPVWLATAGSGDVLAGIIGGLLAQGVPAFEAAAAAVWLHGEAGHRAGKGLTAEDLAAHVLPF</sequence>
<keyword evidence="9" id="KW-1185">Reference proteome</keyword>
<dbReference type="PROSITE" id="PS51383">
    <property type="entry name" value="YJEF_C_3"/>
    <property type="match status" value="1"/>
</dbReference>
<proteinExistence type="predicted"/>
<dbReference type="PANTHER" id="PTHR12592">
    <property type="entry name" value="ATP-DEPENDENT (S)-NAD(P)H-HYDRATE DEHYDRATASE FAMILY MEMBER"/>
    <property type="match status" value="1"/>
</dbReference>
<keyword evidence="5" id="KW-0456">Lyase</keyword>
<dbReference type="CDD" id="cd01171">
    <property type="entry name" value="YXKO-related"/>
    <property type="match status" value="1"/>
</dbReference>